<evidence type="ECO:0000313" key="2">
    <source>
        <dbReference type="Proteomes" id="UP001597280"/>
    </source>
</evidence>
<reference evidence="2" key="1">
    <citation type="journal article" date="2019" name="Int. J. Syst. Evol. Microbiol.">
        <title>The Global Catalogue of Microorganisms (GCM) 10K type strain sequencing project: providing services to taxonomists for standard genome sequencing and annotation.</title>
        <authorList>
            <consortium name="The Broad Institute Genomics Platform"/>
            <consortium name="The Broad Institute Genome Sequencing Center for Infectious Disease"/>
            <person name="Wu L."/>
            <person name="Ma J."/>
        </authorList>
    </citation>
    <scope>NUCLEOTIDE SEQUENCE [LARGE SCALE GENOMIC DNA]</scope>
    <source>
        <strain evidence="2">JCM 11650</strain>
    </source>
</reference>
<dbReference type="EMBL" id="JBHUFL010000003">
    <property type="protein sequence ID" value="MFD1836221.1"/>
    <property type="molecule type" value="Genomic_DNA"/>
</dbReference>
<proteinExistence type="predicted"/>
<keyword evidence="2" id="KW-1185">Reference proteome</keyword>
<dbReference type="RefSeq" id="WP_343905572.1">
    <property type="nucleotide sequence ID" value="NZ_BAAAIS010000003.1"/>
</dbReference>
<evidence type="ECO:0000313" key="1">
    <source>
        <dbReference type="EMBL" id="MFD1836221.1"/>
    </source>
</evidence>
<sequence>MRLLKMHKGRQVRVHLDGVVLLGVLVDVARDSVSLATVEAATPEGTTKVPGTVIVASAQIVFAAVVS</sequence>
<comment type="caution">
    <text evidence="1">The sequence shown here is derived from an EMBL/GenBank/DDBJ whole genome shotgun (WGS) entry which is preliminary data.</text>
</comment>
<gene>
    <name evidence="1" type="ORF">ACFSDA_14215</name>
</gene>
<evidence type="ECO:0008006" key="3">
    <source>
        <dbReference type="Google" id="ProtNLM"/>
    </source>
</evidence>
<organism evidence="1 2">
    <name type="scientific">Brachybacterium rhamnosum</name>
    <dbReference type="NCBI Taxonomy" id="173361"/>
    <lineage>
        <taxon>Bacteria</taxon>
        <taxon>Bacillati</taxon>
        <taxon>Actinomycetota</taxon>
        <taxon>Actinomycetes</taxon>
        <taxon>Micrococcales</taxon>
        <taxon>Dermabacteraceae</taxon>
        <taxon>Brachybacterium</taxon>
    </lineage>
</organism>
<name>A0ABW4Q3A0_9MICO</name>
<accession>A0ABW4Q3A0</accession>
<protein>
    <recommendedName>
        <fullName evidence="3">LSM domain-containing protein</fullName>
    </recommendedName>
</protein>
<dbReference type="Proteomes" id="UP001597280">
    <property type="component" value="Unassembled WGS sequence"/>
</dbReference>